<dbReference type="PANTHER" id="PTHR47197:SF3">
    <property type="entry name" value="DIHYDRO-HEME D1 DEHYDROGENASE"/>
    <property type="match status" value="1"/>
</dbReference>
<evidence type="ECO:0000313" key="2">
    <source>
        <dbReference type="Proteomes" id="UP000019225"/>
    </source>
</evidence>
<dbReference type="InterPro" id="IPR051200">
    <property type="entry name" value="Host-pathogen_enzymatic-act"/>
</dbReference>
<dbReference type="Gene3D" id="2.130.10.10">
    <property type="entry name" value="YVTN repeat-like/Quinoprotein amine dehydrogenase"/>
    <property type="match status" value="2"/>
</dbReference>
<reference evidence="1 2" key="1">
    <citation type="journal article" date="2014" name="BMC Genomics">
        <title>Complete genome sequence of producer of the glycopeptide antibiotic Aculeximycin Kutzneria albida DSM 43870T, a representative of minor genus of Pseudonocardiaceae.</title>
        <authorList>
            <person name="Rebets Y."/>
            <person name="Tokovenko B."/>
            <person name="Lushchyk I."/>
            <person name="Ruckert C."/>
            <person name="Zaburannyi N."/>
            <person name="Bechthold A."/>
            <person name="Kalinowski J."/>
            <person name="Luzhetskyy A."/>
        </authorList>
    </citation>
    <scope>NUCLEOTIDE SEQUENCE [LARGE SCALE GENOMIC DNA]</scope>
    <source>
        <strain evidence="1">DSM 43870</strain>
    </source>
</reference>
<sequence length="308" mass="33340">MLISSNQRGSTVTVLDDELTEVARLALPAQPHVLVHDESRDRLYATVTYRNGFYDKHGDLGHEIVVIDPGTWEITEVVDIAPYAGPHDLALDGDRLHVVCESHGGCLLTLDLNTWQPLGHVPTGTAGPHWLALTGDRTKAYTGNKEAGFVSVLDLVDRRMAGRIAMPTGSEDLEVRGDLLYAADRARALLHVVDTGSDEKVGEVELPGNPLRVHVLADGRVAVSHFHAHWDSDESSPDSVSIVDVEQGKVVEQVQVGAGPLGMTSAGADLYVNNAKDGTMTVIDVRDWQVRATVPMDGGAHEIVYLER</sequence>
<dbReference type="InterPro" id="IPR015943">
    <property type="entry name" value="WD40/YVTN_repeat-like_dom_sf"/>
</dbReference>
<dbReference type="AlphaFoldDB" id="W5WFZ9"/>
<organism evidence="1 2">
    <name type="scientific">Kutzneria albida DSM 43870</name>
    <dbReference type="NCBI Taxonomy" id="1449976"/>
    <lineage>
        <taxon>Bacteria</taxon>
        <taxon>Bacillati</taxon>
        <taxon>Actinomycetota</taxon>
        <taxon>Actinomycetes</taxon>
        <taxon>Pseudonocardiales</taxon>
        <taxon>Pseudonocardiaceae</taxon>
        <taxon>Kutzneria</taxon>
    </lineage>
</organism>
<evidence type="ECO:0000313" key="1">
    <source>
        <dbReference type="EMBL" id="AHH99772.1"/>
    </source>
</evidence>
<dbReference type="SUPFAM" id="SSF51004">
    <property type="entry name" value="C-terminal (heme d1) domain of cytochrome cd1-nitrite reductase"/>
    <property type="match status" value="1"/>
</dbReference>
<dbReference type="PANTHER" id="PTHR47197">
    <property type="entry name" value="PROTEIN NIRF"/>
    <property type="match status" value="1"/>
</dbReference>
<protein>
    <recommendedName>
        <fullName evidence="3">Surface layer protein</fullName>
    </recommendedName>
</protein>
<dbReference type="Proteomes" id="UP000019225">
    <property type="component" value="Chromosome"/>
</dbReference>
<dbReference type="InterPro" id="IPR011048">
    <property type="entry name" value="Haem_d1_sf"/>
</dbReference>
<dbReference type="HOGENOM" id="CLU_813575_0_0_11"/>
<gene>
    <name evidence="1" type="ORF">KALB_6413</name>
</gene>
<proteinExistence type="predicted"/>
<dbReference type="OrthoDB" id="4649568at2"/>
<accession>W5WFZ9</accession>
<dbReference type="eggNOG" id="COG3391">
    <property type="taxonomic scope" value="Bacteria"/>
</dbReference>
<name>W5WFZ9_9PSEU</name>
<evidence type="ECO:0008006" key="3">
    <source>
        <dbReference type="Google" id="ProtNLM"/>
    </source>
</evidence>
<keyword evidence="2" id="KW-1185">Reference proteome</keyword>
<dbReference type="EMBL" id="CP007155">
    <property type="protein sequence ID" value="AHH99772.1"/>
    <property type="molecule type" value="Genomic_DNA"/>
</dbReference>
<dbReference type="RefSeq" id="WP_025359663.1">
    <property type="nucleotide sequence ID" value="NZ_CP007155.1"/>
</dbReference>
<dbReference type="STRING" id="1449976.KALB_6413"/>
<dbReference type="KEGG" id="kal:KALB_6413"/>